<dbReference type="FunFam" id="3.30.2160.10:FF:000004">
    <property type="entry name" value="probable E3 ubiquitin-protein ligase HERC4 isoform X1"/>
    <property type="match status" value="1"/>
</dbReference>
<dbReference type="CDD" id="cd00078">
    <property type="entry name" value="HECTc"/>
    <property type="match status" value="1"/>
</dbReference>
<evidence type="ECO:0000256" key="3">
    <source>
        <dbReference type="ARBA" id="ARBA00022679"/>
    </source>
</evidence>
<feature type="repeat" description="RCC1" evidence="7">
    <location>
        <begin position="323"/>
        <end position="372"/>
    </location>
</feature>
<evidence type="ECO:0000256" key="6">
    <source>
        <dbReference type="PROSITE-ProRule" id="PRU00104"/>
    </source>
</evidence>
<feature type="repeat" description="RCC1" evidence="7">
    <location>
        <begin position="125"/>
        <end position="174"/>
    </location>
</feature>
<evidence type="ECO:0000256" key="7">
    <source>
        <dbReference type="PROSITE-ProRule" id="PRU00235"/>
    </source>
</evidence>
<gene>
    <name evidence="9" type="ORF">BOKJ2_LOCUS1562</name>
</gene>
<dbReference type="InterPro" id="IPR051709">
    <property type="entry name" value="Ub-ligase/GTPase-reg"/>
</dbReference>
<dbReference type="InterPro" id="IPR000408">
    <property type="entry name" value="Reg_chr_condens"/>
</dbReference>
<evidence type="ECO:0000313" key="10">
    <source>
        <dbReference type="Proteomes" id="UP000614601"/>
    </source>
</evidence>
<feature type="repeat" description="RCC1" evidence="7">
    <location>
        <begin position="76"/>
        <end position="124"/>
    </location>
</feature>
<dbReference type="Gene3D" id="2.130.10.30">
    <property type="entry name" value="Regulator of chromosome condensation 1/beta-lactamase-inhibitor protein II"/>
    <property type="match status" value="2"/>
</dbReference>
<evidence type="ECO:0000256" key="4">
    <source>
        <dbReference type="ARBA" id="ARBA00022737"/>
    </source>
</evidence>
<feature type="repeat" description="RCC1" evidence="7">
    <location>
        <begin position="271"/>
        <end position="323"/>
    </location>
</feature>
<evidence type="ECO:0000256" key="1">
    <source>
        <dbReference type="ARBA" id="ARBA00004496"/>
    </source>
</evidence>
<protein>
    <recommendedName>
        <fullName evidence="8">HECT domain-containing protein</fullName>
    </recommendedName>
</protein>
<dbReference type="GO" id="GO:0004842">
    <property type="term" value="F:ubiquitin-protein transferase activity"/>
    <property type="evidence" value="ECO:0007669"/>
    <property type="project" value="InterPro"/>
</dbReference>
<keyword evidence="10" id="KW-1185">Reference proteome</keyword>
<feature type="domain" description="HECT" evidence="8">
    <location>
        <begin position="698"/>
        <end position="1026"/>
    </location>
</feature>
<dbReference type="GO" id="GO:0005737">
    <property type="term" value="C:cytoplasm"/>
    <property type="evidence" value="ECO:0007669"/>
    <property type="project" value="UniProtKB-SubCell"/>
</dbReference>
<organism evidence="9 10">
    <name type="scientific">Bursaphelenchus okinawaensis</name>
    <dbReference type="NCBI Taxonomy" id="465554"/>
    <lineage>
        <taxon>Eukaryota</taxon>
        <taxon>Metazoa</taxon>
        <taxon>Ecdysozoa</taxon>
        <taxon>Nematoda</taxon>
        <taxon>Chromadorea</taxon>
        <taxon>Rhabditida</taxon>
        <taxon>Tylenchina</taxon>
        <taxon>Tylenchomorpha</taxon>
        <taxon>Aphelenchoidea</taxon>
        <taxon>Aphelenchoididae</taxon>
        <taxon>Bursaphelenchus</taxon>
    </lineage>
</organism>
<dbReference type="PRINTS" id="PR00633">
    <property type="entry name" value="RCCNDNSATION"/>
</dbReference>
<proteinExistence type="predicted"/>
<dbReference type="PANTHER" id="PTHR45622">
    <property type="entry name" value="UBIQUITIN-PROTEIN LIGASE E3A-RELATED"/>
    <property type="match status" value="1"/>
</dbReference>
<dbReference type="EMBL" id="CAJFCW020000001">
    <property type="protein sequence ID" value="CAG9083484.1"/>
    <property type="molecule type" value="Genomic_DNA"/>
</dbReference>
<dbReference type="PROSITE" id="PS50012">
    <property type="entry name" value="RCC1_3"/>
    <property type="match status" value="7"/>
</dbReference>
<dbReference type="InterPro" id="IPR009091">
    <property type="entry name" value="RCC1/BLIP-II"/>
</dbReference>
<dbReference type="Pfam" id="PF00415">
    <property type="entry name" value="RCC1"/>
    <property type="match status" value="3"/>
</dbReference>
<dbReference type="SUPFAM" id="SSF50985">
    <property type="entry name" value="RCC1/BLIP-II"/>
    <property type="match status" value="2"/>
</dbReference>
<dbReference type="Proteomes" id="UP000783686">
    <property type="component" value="Unassembled WGS sequence"/>
</dbReference>
<sequence length="1026" mass="116953">MYRSVYRSYRNYKMDEVDDQKILVMGHSADGQFGRVDKECTVIPTSWRIDLNHGINDRIVQFCLGEKHSLALTHKGHVYSCGSNENGQLGRNFLDLIGQCQFRSGLKIIQIATGQSHNLAVTDDGRLFAWGLNDNLQCGIKEQGNIFVPTRVTSLSGVCQVACGAMSSIVLLDCNKVYVFGWVIGQTMGPTEISLLNHIPIRQVAAGGDHFSVLTSSGNVLCWGTNDYGQTSVHDVAEVREPTLVGGAIRNMKVVQVACGGRHTSILTIEGRVFTFGANTFGQLGVARKCRSLTGPSPVLDLFGTKVKSIACGSSHTMALTSKGLFSFGYNDYGQLGTGERDNTALSPVSVDVKNPVAMFAGWDQTIILCGEQARVQKRKLPKVLSYSEIETLFEDSDKIDIISRLEFVFNSLGCINGSFLTKNNAYPCDFTHHGLNMDDIMKTFNLIDESPHAREYSECIISALNNINFKQIYENLLKIPSGEMTFEVLRIFLILPWFHSMVNPSIDTMRDVLVPFVELFERVVKVYGQVFRTWWLTLETRHFNRTVNCLINYVKFLYKKNPTPSSVYLPALNVLDQLCQVNKICNRVPYEKFYLNELMEKINIHQDYVDYYVRKHPQRFPSQSRSNLFYWSQYPFLMNAEAKSAILEADSTLKMHLSVASVAPILQLISEEQAFLHFHVRRDHIVEDTYEQVMGIQPYEMAKPLRVNFIGEEAEDRGGVRKEFFMLLFQELLQPTYGMFVEDQDSHLAWFSGVDGDPISYEVIGRLCALAIYNFTLINLPFPLALYKKILGQSISLEDFKELHPTEGNSLEKMLEYEGDDFEDIFCQNFVISLDVFGHREEVALKPEGAKIPVTQENKHEFVEEYIKMKMQKGRDDVLKVQLESFIRGFVNVLHSDVLGLFQPRELMELVTGNENYDWDVLRKNTKYKEEYYDKHPVIQCFWEVFYELTPEEKKKFLLFLMGTDRIPLRGMKEVVMAIQPEPEHLIPVAHTCFNLLDLPKVTDKKVMKERILMALEHNSGFSLA</sequence>
<keyword evidence="2" id="KW-0963">Cytoplasm</keyword>
<dbReference type="EMBL" id="CAJFDH010000001">
    <property type="protein sequence ID" value="CAD5206878.1"/>
    <property type="molecule type" value="Genomic_DNA"/>
</dbReference>
<dbReference type="Gene3D" id="3.90.1750.10">
    <property type="entry name" value="Hect, E3 ligase catalytic domains"/>
    <property type="match status" value="1"/>
</dbReference>
<dbReference type="Pfam" id="PF13540">
    <property type="entry name" value="RCC1_2"/>
    <property type="match status" value="2"/>
</dbReference>
<keyword evidence="4" id="KW-0677">Repeat</keyword>
<dbReference type="PROSITE" id="PS50237">
    <property type="entry name" value="HECT"/>
    <property type="match status" value="1"/>
</dbReference>
<dbReference type="Proteomes" id="UP000614601">
    <property type="component" value="Unassembled WGS sequence"/>
</dbReference>
<dbReference type="AlphaFoldDB" id="A0A811JU89"/>
<dbReference type="InterPro" id="IPR035983">
    <property type="entry name" value="Hect_E3_ubiquitin_ligase"/>
</dbReference>
<dbReference type="SMART" id="SM00119">
    <property type="entry name" value="HECTc"/>
    <property type="match status" value="1"/>
</dbReference>
<keyword evidence="3" id="KW-0808">Transferase</keyword>
<feature type="repeat" description="RCC1" evidence="7">
    <location>
        <begin position="20"/>
        <end position="75"/>
    </location>
</feature>
<evidence type="ECO:0000256" key="5">
    <source>
        <dbReference type="ARBA" id="ARBA00022786"/>
    </source>
</evidence>
<feature type="repeat" description="RCC1" evidence="7">
    <location>
        <begin position="175"/>
        <end position="217"/>
    </location>
</feature>
<name>A0A811JU89_9BILA</name>
<dbReference type="PANTHER" id="PTHR45622:SF76">
    <property type="entry name" value="HECT AND RLD DOMAIN CONTAINING E3 UBIQUITIN LIGASE 4, ISOFORM C"/>
    <property type="match status" value="1"/>
</dbReference>
<reference evidence="9" key="1">
    <citation type="submission" date="2020-09" db="EMBL/GenBank/DDBJ databases">
        <authorList>
            <person name="Kikuchi T."/>
        </authorList>
    </citation>
    <scope>NUCLEOTIDE SEQUENCE</scope>
    <source>
        <strain evidence="9">SH1</strain>
    </source>
</reference>
<dbReference type="InterPro" id="IPR000569">
    <property type="entry name" value="HECT_dom"/>
</dbReference>
<keyword evidence="5 6" id="KW-0833">Ubl conjugation pathway</keyword>
<comment type="caution">
    <text evidence="9">The sequence shown here is derived from an EMBL/GenBank/DDBJ whole genome shotgun (WGS) entry which is preliminary data.</text>
</comment>
<comment type="subcellular location">
    <subcellularLocation>
        <location evidence="1">Cytoplasm</location>
    </subcellularLocation>
</comment>
<dbReference type="Gene3D" id="3.30.2160.10">
    <property type="entry name" value="Hect, E3 ligase catalytic domain"/>
    <property type="match status" value="1"/>
</dbReference>
<evidence type="ECO:0000256" key="2">
    <source>
        <dbReference type="ARBA" id="ARBA00022490"/>
    </source>
</evidence>
<dbReference type="OrthoDB" id="16281at2759"/>
<feature type="repeat" description="RCC1" evidence="7">
    <location>
        <begin position="218"/>
        <end position="270"/>
    </location>
</feature>
<dbReference type="Pfam" id="PF00632">
    <property type="entry name" value="HECT"/>
    <property type="match status" value="1"/>
</dbReference>
<evidence type="ECO:0000313" key="9">
    <source>
        <dbReference type="EMBL" id="CAD5206878.1"/>
    </source>
</evidence>
<dbReference type="PROSITE" id="PS00626">
    <property type="entry name" value="RCC1_2"/>
    <property type="match status" value="1"/>
</dbReference>
<accession>A0A811JU89</accession>
<feature type="active site" description="Glycyl thioester intermediate" evidence="6">
    <location>
        <position position="994"/>
    </location>
</feature>
<evidence type="ECO:0000259" key="8">
    <source>
        <dbReference type="PROSITE" id="PS50237"/>
    </source>
</evidence>
<dbReference type="Gene3D" id="3.30.2410.10">
    <property type="entry name" value="Hect, E3 ligase catalytic domain"/>
    <property type="match status" value="1"/>
</dbReference>
<dbReference type="SUPFAM" id="SSF56204">
    <property type="entry name" value="Hect, E3 ligase catalytic domain"/>
    <property type="match status" value="1"/>
</dbReference>
<dbReference type="FunFam" id="3.30.2410.10:FF:000003">
    <property type="entry name" value="probable E3 ubiquitin-protein ligase HERC4 isoform X1"/>
    <property type="match status" value="1"/>
</dbReference>